<evidence type="ECO:0000256" key="2">
    <source>
        <dbReference type="ARBA" id="ARBA00022723"/>
    </source>
</evidence>
<dbReference type="InterPro" id="IPR050377">
    <property type="entry name" value="Radical_SAM_PqqE_MftC-like"/>
</dbReference>
<evidence type="ECO:0000259" key="5">
    <source>
        <dbReference type="Pfam" id="PF13186"/>
    </source>
</evidence>
<proteinExistence type="predicted"/>
<keyword evidence="4" id="KW-0411">Iron-sulfur</keyword>
<dbReference type="InterPro" id="IPR058240">
    <property type="entry name" value="rSAM_sf"/>
</dbReference>
<dbReference type="GO" id="GO:0051536">
    <property type="term" value="F:iron-sulfur cluster binding"/>
    <property type="evidence" value="ECO:0007669"/>
    <property type="project" value="UniProtKB-KW"/>
</dbReference>
<evidence type="ECO:0000256" key="1">
    <source>
        <dbReference type="ARBA" id="ARBA00022691"/>
    </source>
</evidence>
<feature type="domain" description="4Fe4S-binding SPASM" evidence="5">
    <location>
        <begin position="214"/>
        <end position="280"/>
    </location>
</feature>
<organism evidence="6">
    <name type="scientific">viral metagenome</name>
    <dbReference type="NCBI Taxonomy" id="1070528"/>
    <lineage>
        <taxon>unclassified sequences</taxon>
        <taxon>metagenomes</taxon>
        <taxon>organismal metagenomes</taxon>
    </lineage>
</organism>
<gene>
    <name evidence="6" type="ORF">MM415B02815_0005</name>
</gene>
<dbReference type="CDD" id="cd21109">
    <property type="entry name" value="SPASM"/>
    <property type="match status" value="1"/>
</dbReference>
<evidence type="ECO:0000256" key="4">
    <source>
        <dbReference type="ARBA" id="ARBA00023014"/>
    </source>
</evidence>
<dbReference type="SUPFAM" id="SSF102114">
    <property type="entry name" value="Radical SAM enzymes"/>
    <property type="match status" value="1"/>
</dbReference>
<dbReference type="GO" id="GO:0003824">
    <property type="term" value="F:catalytic activity"/>
    <property type="evidence" value="ECO:0007669"/>
    <property type="project" value="InterPro"/>
</dbReference>
<dbReference type="GO" id="GO:0046872">
    <property type="term" value="F:metal ion binding"/>
    <property type="evidence" value="ECO:0007669"/>
    <property type="project" value="UniProtKB-KW"/>
</dbReference>
<reference evidence="6" key="1">
    <citation type="submission" date="2020-03" db="EMBL/GenBank/DDBJ databases">
        <title>The deep terrestrial virosphere.</title>
        <authorList>
            <person name="Holmfeldt K."/>
            <person name="Nilsson E."/>
            <person name="Simone D."/>
            <person name="Lopez-Fernandez M."/>
            <person name="Wu X."/>
            <person name="de Brujin I."/>
            <person name="Lundin D."/>
            <person name="Andersson A."/>
            <person name="Bertilsson S."/>
            <person name="Dopson M."/>
        </authorList>
    </citation>
    <scope>NUCLEOTIDE SEQUENCE</scope>
    <source>
        <strain evidence="6">MM415B02815</strain>
    </source>
</reference>
<sequence length="328" mass="37202">MYKQEPPNAVQIEPCEGCQLACSFCGIQGIRENDSHGPLNVTGTNSKPFKLMKISTAKKIAKDIKNAGWNPRVEFAMHGEPTMNRKLSSIISIFRKYLPRSSLMLTTNGGGLIKGNITENINNLMKFGLNILLLDDYETYKISSKIIEKYKGPFEMRYYPKDNAANPHRRRKPNEHEIIITQDVSNQPGGTHGKLMNHCGCAFPLNDSMAGKRCARPFREISIRWDGSVSICCMDWRGIYKCGNVLKSSIDEIWNNKFFYAARIKLYHGERTFEPCLGCDTRSYRVGLLPDKKGKVKLSETDTYTENILTQAIAGRSYTKPVKRPWEA</sequence>
<dbReference type="InterPro" id="IPR013785">
    <property type="entry name" value="Aldolase_TIM"/>
</dbReference>
<accession>A0A6M3L1E8</accession>
<dbReference type="PANTHER" id="PTHR11228">
    <property type="entry name" value="RADICAL SAM DOMAIN PROTEIN"/>
    <property type="match status" value="1"/>
</dbReference>
<dbReference type="CDD" id="cd01335">
    <property type="entry name" value="Radical_SAM"/>
    <property type="match status" value="1"/>
</dbReference>
<dbReference type="InterPro" id="IPR007197">
    <property type="entry name" value="rSAM"/>
</dbReference>
<evidence type="ECO:0000256" key="3">
    <source>
        <dbReference type="ARBA" id="ARBA00023004"/>
    </source>
</evidence>
<dbReference type="EMBL" id="MT142759">
    <property type="protein sequence ID" value="QJA88169.1"/>
    <property type="molecule type" value="Genomic_DNA"/>
</dbReference>
<keyword evidence="3" id="KW-0408">Iron</keyword>
<name>A0A6M3L1E8_9ZZZZ</name>
<protein>
    <submittedName>
        <fullName evidence="6">Putative iron-sulfur cluster-binding domain contining protein</fullName>
    </submittedName>
</protein>
<keyword evidence="1" id="KW-0949">S-adenosyl-L-methionine</keyword>
<dbReference type="InterPro" id="IPR023885">
    <property type="entry name" value="4Fe4S-binding_SPASM_dom"/>
</dbReference>
<evidence type="ECO:0000313" key="6">
    <source>
        <dbReference type="EMBL" id="QJA88169.1"/>
    </source>
</evidence>
<dbReference type="Pfam" id="PF13186">
    <property type="entry name" value="SPASM"/>
    <property type="match status" value="1"/>
</dbReference>
<dbReference type="Gene3D" id="3.20.20.70">
    <property type="entry name" value="Aldolase class I"/>
    <property type="match status" value="1"/>
</dbReference>
<dbReference type="SFLD" id="SFLDS00029">
    <property type="entry name" value="Radical_SAM"/>
    <property type="match status" value="1"/>
</dbReference>
<dbReference type="PANTHER" id="PTHR11228:SF7">
    <property type="entry name" value="PQQA PEPTIDE CYCLASE"/>
    <property type="match status" value="1"/>
</dbReference>
<keyword evidence="2" id="KW-0479">Metal-binding</keyword>
<dbReference type="AlphaFoldDB" id="A0A6M3L1E8"/>